<comment type="caution">
    <text evidence="1">The sequence shown here is derived from an EMBL/GenBank/DDBJ whole genome shotgun (WGS) entry which is preliminary data.</text>
</comment>
<gene>
    <name evidence="1" type="ORF">LCGC14_1083380</name>
</gene>
<name>A0A0F9MEQ5_9ZZZZ</name>
<sequence length="96" mass="10175">MPDNQVTYAHTEADVVAATTLVIAAAPNRKYLRVQNDDGALTVWIKIGAAAVLNQGIKLGPGEYYEMRQDKNNVDPRVINGIASAAGPAVVLVTQA</sequence>
<evidence type="ECO:0000313" key="1">
    <source>
        <dbReference type="EMBL" id="KKN05830.1"/>
    </source>
</evidence>
<reference evidence="1" key="1">
    <citation type="journal article" date="2015" name="Nature">
        <title>Complex archaea that bridge the gap between prokaryotes and eukaryotes.</title>
        <authorList>
            <person name="Spang A."/>
            <person name="Saw J.H."/>
            <person name="Jorgensen S.L."/>
            <person name="Zaremba-Niedzwiedzka K."/>
            <person name="Martijn J."/>
            <person name="Lind A.E."/>
            <person name="van Eijk R."/>
            <person name="Schleper C."/>
            <person name="Guy L."/>
            <person name="Ettema T.J."/>
        </authorList>
    </citation>
    <scope>NUCLEOTIDE SEQUENCE</scope>
</reference>
<protein>
    <submittedName>
        <fullName evidence="1">Uncharacterized protein</fullName>
    </submittedName>
</protein>
<dbReference type="AlphaFoldDB" id="A0A0F9MEQ5"/>
<accession>A0A0F9MEQ5</accession>
<dbReference type="EMBL" id="LAZR01004757">
    <property type="protein sequence ID" value="KKN05830.1"/>
    <property type="molecule type" value="Genomic_DNA"/>
</dbReference>
<proteinExistence type="predicted"/>
<organism evidence="1">
    <name type="scientific">marine sediment metagenome</name>
    <dbReference type="NCBI Taxonomy" id="412755"/>
    <lineage>
        <taxon>unclassified sequences</taxon>
        <taxon>metagenomes</taxon>
        <taxon>ecological metagenomes</taxon>
    </lineage>
</organism>